<dbReference type="RefSeq" id="XP_056049666.1">
    <property type="nucleotide sequence ID" value="XM_056196104.1"/>
</dbReference>
<sequence>MFVRTRLVLQLLVSAIVSAAPFKDKSVTPTPPTEDPFYQFSDGIDHYAPGAILRSRPPPSPIAAFGVSPVNLKKAHQILYKTTNTFNQSIATVLTVLVPHDADFNKVLSYQVAEDAAFANCGPSYALQLASATSGPLGTIITQAELLLMEAALEQGWVVVVPDHEGPRGAFLANKLAGHAVLDGLRAATGSGELTGIRPDANLALWGYSGGSVASSFAAEMQSSYAPELNIVGAAIGGTVPFIRKALGVLNKGPAAGLIPPGILGLCHEYPELAKTVDQHILPQYRDSFYKAEKQCFGADALAFPFIDVFAITDDPSIYDTEPALSILNENSLGNATPTIPLFIYKSILDETSLVEDTDQIVKSYCSKGVSITYQRDLASEHGILAVTGAPDALLWLRAALDGNKPRVGCNTKSVISSLLDPKAGEVLSAVLLGALLDLIGKPVGPVFFG</sequence>
<dbReference type="GO" id="GO:0016042">
    <property type="term" value="P:lipid catabolic process"/>
    <property type="evidence" value="ECO:0007669"/>
    <property type="project" value="UniProtKB-UniRule"/>
</dbReference>
<dbReference type="AlphaFoldDB" id="A0A9W8UHE4"/>
<dbReference type="SUPFAM" id="SSF53474">
    <property type="entry name" value="alpha/beta-Hydrolases"/>
    <property type="match status" value="1"/>
</dbReference>
<dbReference type="Gene3D" id="1.10.260.130">
    <property type="match status" value="1"/>
</dbReference>
<comment type="similarity">
    <text evidence="2">Belongs to the AB hydrolase superfamily. Lipase family.</text>
</comment>
<dbReference type="KEGG" id="amus:LMH87_004827"/>
<feature type="signal peptide" evidence="2">
    <location>
        <begin position="1"/>
        <end position="19"/>
    </location>
</feature>
<keyword evidence="4" id="KW-1185">Reference proteome</keyword>
<evidence type="ECO:0008006" key="5">
    <source>
        <dbReference type="Google" id="ProtNLM"/>
    </source>
</evidence>
<evidence type="ECO:0000256" key="1">
    <source>
        <dbReference type="ARBA" id="ARBA00022801"/>
    </source>
</evidence>
<dbReference type="Proteomes" id="UP001144673">
    <property type="component" value="Chromosome 2"/>
</dbReference>
<dbReference type="InterPro" id="IPR029058">
    <property type="entry name" value="AB_hydrolase_fold"/>
</dbReference>
<feature type="chain" id="PRO_5041032837" description="Secretory lipase" evidence="2">
    <location>
        <begin position="20"/>
        <end position="450"/>
    </location>
</feature>
<gene>
    <name evidence="3" type="ORF">LMH87_004827</name>
</gene>
<evidence type="ECO:0000313" key="4">
    <source>
        <dbReference type="Proteomes" id="UP001144673"/>
    </source>
</evidence>
<dbReference type="Gene3D" id="3.40.50.1820">
    <property type="entry name" value="alpha/beta hydrolase"/>
    <property type="match status" value="1"/>
</dbReference>
<evidence type="ECO:0000256" key="2">
    <source>
        <dbReference type="PIRNR" id="PIRNR029171"/>
    </source>
</evidence>
<dbReference type="Pfam" id="PF03583">
    <property type="entry name" value="LIP"/>
    <property type="match status" value="1"/>
</dbReference>
<accession>A0A9W8UHE4</accession>
<name>A0A9W8UHE4_AKAMU</name>
<protein>
    <recommendedName>
        <fullName evidence="5">Secretory lipase</fullName>
    </recommendedName>
</protein>
<reference evidence="3" key="1">
    <citation type="journal article" date="2023" name="Access Microbiol">
        <title>De-novo genome assembly for Akanthomyces muscarius, a biocontrol agent of insect agricultural pests.</title>
        <authorList>
            <person name="Erdos Z."/>
            <person name="Studholme D.J."/>
            <person name="Raymond B."/>
            <person name="Sharma M."/>
        </authorList>
    </citation>
    <scope>NUCLEOTIDE SEQUENCE</scope>
    <source>
        <strain evidence="3">Ve6</strain>
    </source>
</reference>
<dbReference type="EMBL" id="JAJHUN010000011">
    <property type="protein sequence ID" value="KAJ4145996.1"/>
    <property type="molecule type" value="Genomic_DNA"/>
</dbReference>
<dbReference type="GeneID" id="80891986"/>
<keyword evidence="1" id="KW-0378">Hydrolase</keyword>
<comment type="caution">
    <text evidence="3">The sequence shown here is derived from an EMBL/GenBank/DDBJ whole genome shotgun (WGS) entry which is preliminary data.</text>
</comment>
<keyword evidence="2" id="KW-0732">Signal</keyword>
<dbReference type="PANTHER" id="PTHR34853:SF5">
    <property type="entry name" value="LIP-DOMAIN-CONTAINING PROTEIN-RELATED"/>
    <property type="match status" value="1"/>
</dbReference>
<dbReference type="GO" id="GO:0004806">
    <property type="term" value="F:triacylglycerol lipase activity"/>
    <property type="evidence" value="ECO:0007669"/>
    <property type="project" value="UniProtKB-UniRule"/>
</dbReference>
<organism evidence="3 4">
    <name type="scientific">Akanthomyces muscarius</name>
    <name type="common">Entomopathogenic fungus</name>
    <name type="synonym">Lecanicillium muscarium</name>
    <dbReference type="NCBI Taxonomy" id="2231603"/>
    <lineage>
        <taxon>Eukaryota</taxon>
        <taxon>Fungi</taxon>
        <taxon>Dikarya</taxon>
        <taxon>Ascomycota</taxon>
        <taxon>Pezizomycotina</taxon>
        <taxon>Sordariomycetes</taxon>
        <taxon>Hypocreomycetidae</taxon>
        <taxon>Hypocreales</taxon>
        <taxon>Cordycipitaceae</taxon>
        <taxon>Akanthomyces</taxon>
    </lineage>
</organism>
<dbReference type="PANTHER" id="PTHR34853">
    <property type="match status" value="1"/>
</dbReference>
<evidence type="ECO:0000313" key="3">
    <source>
        <dbReference type="EMBL" id="KAJ4145996.1"/>
    </source>
</evidence>
<dbReference type="InterPro" id="IPR005152">
    <property type="entry name" value="Lipase_secreted"/>
</dbReference>
<proteinExistence type="inferred from homology"/>
<dbReference type="PIRSF" id="PIRSF029171">
    <property type="entry name" value="Esterase_LipA"/>
    <property type="match status" value="1"/>
</dbReference>